<feature type="compositionally biased region" description="Basic and acidic residues" evidence="2">
    <location>
        <begin position="31"/>
        <end position="43"/>
    </location>
</feature>
<evidence type="ECO:0000256" key="3">
    <source>
        <dbReference type="SAM" id="Phobius"/>
    </source>
</evidence>
<dbReference type="InterPro" id="IPR029051">
    <property type="entry name" value="DUF4352"/>
</dbReference>
<dbReference type="Pfam" id="PF11611">
    <property type="entry name" value="DUF4352"/>
    <property type="match status" value="1"/>
</dbReference>
<dbReference type="InterPro" id="IPR029050">
    <property type="entry name" value="Immunoprotect_excell_Ig-like"/>
</dbReference>
<evidence type="ECO:0000313" key="5">
    <source>
        <dbReference type="EMBL" id="CEQ02843.1"/>
    </source>
</evidence>
<dbReference type="Proteomes" id="UP000049127">
    <property type="component" value="Unassembled WGS sequence"/>
</dbReference>
<dbReference type="AlphaFoldDB" id="A0A0C7LLD1"/>
<reference evidence="6" key="1">
    <citation type="submission" date="2015-01" db="EMBL/GenBank/DDBJ databases">
        <authorList>
            <person name="Aslett M.A."/>
            <person name="De Silva N."/>
        </authorList>
    </citation>
    <scope>NUCLEOTIDE SEQUENCE [LARGE SCALE GENOMIC DNA]</scope>
    <source>
        <strain evidence="6">R28058</strain>
    </source>
</reference>
<keyword evidence="3" id="KW-0812">Transmembrane</keyword>
<evidence type="ECO:0000256" key="1">
    <source>
        <dbReference type="ARBA" id="ARBA00022729"/>
    </source>
</evidence>
<protein>
    <submittedName>
        <fullName evidence="5">Telomeric repeat-binding factor 2</fullName>
    </submittedName>
</protein>
<dbReference type="OrthoDB" id="9910269at2"/>
<keyword evidence="1" id="KW-0732">Signal</keyword>
<evidence type="ECO:0000259" key="4">
    <source>
        <dbReference type="Pfam" id="PF11611"/>
    </source>
</evidence>
<accession>A0A0C7LLD1</accession>
<feature type="transmembrane region" description="Helical" evidence="3">
    <location>
        <begin position="58"/>
        <end position="76"/>
    </location>
</feature>
<dbReference type="EMBL" id="CEKZ01000003">
    <property type="protein sequence ID" value="CEQ02843.1"/>
    <property type="molecule type" value="Genomic_DNA"/>
</dbReference>
<gene>
    <name evidence="5" type="ORF">R28058_05761</name>
</gene>
<dbReference type="Gene3D" id="2.60.40.1240">
    <property type="match status" value="1"/>
</dbReference>
<feature type="region of interest" description="Disordered" evidence="2">
    <location>
        <begin position="31"/>
        <end position="53"/>
    </location>
</feature>
<keyword evidence="3" id="KW-0472">Membrane</keyword>
<keyword evidence="3" id="KW-1133">Transmembrane helix</keyword>
<name>A0A0C7LLD1_PARSO</name>
<organism evidence="5 6">
    <name type="scientific">Paraclostridium sordellii</name>
    <name type="common">Clostridium sordellii</name>
    <dbReference type="NCBI Taxonomy" id="1505"/>
    <lineage>
        <taxon>Bacteria</taxon>
        <taxon>Bacillati</taxon>
        <taxon>Bacillota</taxon>
        <taxon>Clostridia</taxon>
        <taxon>Peptostreptococcales</taxon>
        <taxon>Peptostreptococcaceae</taxon>
        <taxon>Paraclostridium</taxon>
    </lineage>
</organism>
<dbReference type="RefSeq" id="WP_055341407.1">
    <property type="nucleotide sequence ID" value="NZ_CEKZ01000003.1"/>
</dbReference>
<feature type="domain" description="DUF4352" evidence="4">
    <location>
        <begin position="92"/>
        <end position="194"/>
    </location>
</feature>
<sequence length="199" mass="22777">MYEKYRINGDGTPKYDNGEYHIVPERRLEDSTDEWNRRLDGKTGRLPRRKSKKNSSKTAFAPLLCLIGCMTLIIIVNQENISKLNFLNKNLQSSVNTCNLKINTVTSDFGNEFVHPSEGTKFLYVNTTLENLSDNPRHITQNDFTLICDDGQKVKPVNLYSDSNEANLNPHKKLSQNLTFQVPKNYSGDIKIELINHNL</sequence>
<evidence type="ECO:0000313" key="6">
    <source>
        <dbReference type="Proteomes" id="UP000049127"/>
    </source>
</evidence>
<evidence type="ECO:0000256" key="2">
    <source>
        <dbReference type="SAM" id="MobiDB-lite"/>
    </source>
</evidence>
<proteinExistence type="predicted"/>